<accession>A0A2P8F7F0</accession>
<reference evidence="1 2" key="1">
    <citation type="submission" date="2018-03" db="EMBL/GenBank/DDBJ databases">
        <title>Genomic Encyclopedia of Archaeal and Bacterial Type Strains, Phase II (KMG-II): from individual species to whole genera.</title>
        <authorList>
            <person name="Goeker M."/>
        </authorList>
    </citation>
    <scope>NUCLEOTIDE SEQUENCE [LARGE SCALE GENOMIC DNA]</scope>
    <source>
        <strain evidence="1 2">DSM 29057</strain>
    </source>
</reference>
<proteinExistence type="predicted"/>
<evidence type="ECO:0000313" key="2">
    <source>
        <dbReference type="Proteomes" id="UP000241964"/>
    </source>
</evidence>
<organism evidence="1 2">
    <name type="scientific">Dyadobacter jiangsuensis</name>
    <dbReference type="NCBI Taxonomy" id="1591085"/>
    <lineage>
        <taxon>Bacteria</taxon>
        <taxon>Pseudomonadati</taxon>
        <taxon>Bacteroidota</taxon>
        <taxon>Cytophagia</taxon>
        <taxon>Cytophagales</taxon>
        <taxon>Spirosomataceae</taxon>
        <taxon>Dyadobacter</taxon>
    </lineage>
</organism>
<dbReference type="OrthoDB" id="885718at2"/>
<sequence length="94" mass="10826">MKSPNWFRENIESHLLGYEIEYKSFPQGDFGNLEQVAFNSDKNGGEIDFWSSGCLGMHFVDYDLGIELLNVFLLPDQDHEKGKAWETLQALLKI</sequence>
<gene>
    <name evidence="1" type="ORF">CLV60_1365</name>
</gene>
<dbReference type="Proteomes" id="UP000241964">
    <property type="component" value="Unassembled WGS sequence"/>
</dbReference>
<keyword evidence="2" id="KW-1185">Reference proteome</keyword>
<dbReference type="EMBL" id="PYAS01000036">
    <property type="protein sequence ID" value="PSL17646.1"/>
    <property type="molecule type" value="Genomic_DNA"/>
</dbReference>
<evidence type="ECO:0000313" key="1">
    <source>
        <dbReference type="EMBL" id="PSL17646.1"/>
    </source>
</evidence>
<dbReference type="AlphaFoldDB" id="A0A2P8F7F0"/>
<protein>
    <submittedName>
        <fullName evidence="1">Uncharacterized protein</fullName>
    </submittedName>
</protein>
<comment type="caution">
    <text evidence="1">The sequence shown here is derived from an EMBL/GenBank/DDBJ whole genome shotgun (WGS) entry which is preliminary data.</text>
</comment>
<dbReference type="RefSeq" id="WP_106599831.1">
    <property type="nucleotide sequence ID" value="NZ_PYAS01000036.1"/>
</dbReference>
<name>A0A2P8F7F0_9BACT</name>